<feature type="domain" description="NADH:flavin oxidoreductase/NADH oxidase N-terminal" evidence="6">
    <location>
        <begin position="23"/>
        <end position="361"/>
    </location>
</feature>
<name>A0A0H5E5G9_9BACT</name>
<dbReference type="CDD" id="cd02932">
    <property type="entry name" value="OYE_YqiM_FMN"/>
    <property type="match status" value="1"/>
</dbReference>
<dbReference type="Pfam" id="PF00724">
    <property type="entry name" value="Oxidored_FMN"/>
    <property type="match status" value="1"/>
</dbReference>
<dbReference type="RefSeq" id="WP_098038325.1">
    <property type="nucleotide sequence ID" value="NZ_CWGJ01000012.1"/>
</dbReference>
<keyword evidence="2" id="KW-0285">Flavoprotein</keyword>
<dbReference type="InterPro" id="IPR001155">
    <property type="entry name" value="OxRdtase_FMN_N"/>
</dbReference>
<evidence type="ECO:0000259" key="6">
    <source>
        <dbReference type="Pfam" id="PF00724"/>
    </source>
</evidence>
<sequence>MDTQEHGCTADTDHDREFPEVDLLSPLKIRSVSFSNRIAMSPMCQYSSHEGLASDWHLVHLGSRAVGGVSLIMVEATAVLREGRITPGDMGIWGDEHIEPLARIASFIKSQGAIAGIQLAHSGRKGSTDAPWKGGAVLREAAEGGWSVVAPSPLPFAESDPVPEELDDKGIEKVRLGFKEAVKRAVKAGFEVIEMHAAHGYLLHEFLSPLCNRRKDQWGGSLENRIRLPLKVAETMRDEMPEGMPLFARISATDWVEGGFDIEQAVFLSRHLKKAGVDLIDVSSGGMVPKARIPVGKGYQVPFARQIREEAKIFTAAVGLITEASHANEIITGGDADLVFLGRELLRDPYWAIKAQHELGKEPTWPIQYGYAVKRRAK</sequence>
<proteinExistence type="predicted"/>
<evidence type="ECO:0000256" key="5">
    <source>
        <dbReference type="ARBA" id="ARBA00023002"/>
    </source>
</evidence>
<dbReference type="Proteomes" id="UP000220251">
    <property type="component" value="Unassembled WGS sequence"/>
</dbReference>
<evidence type="ECO:0000256" key="1">
    <source>
        <dbReference type="ARBA" id="ARBA00001917"/>
    </source>
</evidence>
<organism evidence="7 8">
    <name type="scientific">Estrella lausannensis</name>
    <dbReference type="NCBI Taxonomy" id="483423"/>
    <lineage>
        <taxon>Bacteria</taxon>
        <taxon>Pseudomonadati</taxon>
        <taxon>Chlamydiota</taxon>
        <taxon>Chlamydiia</taxon>
        <taxon>Parachlamydiales</taxon>
        <taxon>Candidatus Criblamydiaceae</taxon>
        <taxon>Estrella</taxon>
    </lineage>
</organism>
<dbReference type="PANTHER" id="PTHR43303">
    <property type="entry name" value="NADPH DEHYDROGENASE C23G7.10C-RELATED"/>
    <property type="match status" value="1"/>
</dbReference>
<dbReference type="EMBL" id="CWGJ01000012">
    <property type="protein sequence ID" value="CRX38470.1"/>
    <property type="molecule type" value="Genomic_DNA"/>
</dbReference>
<evidence type="ECO:0000256" key="4">
    <source>
        <dbReference type="ARBA" id="ARBA00022857"/>
    </source>
</evidence>
<evidence type="ECO:0000313" key="7">
    <source>
        <dbReference type="EMBL" id="CRX38470.1"/>
    </source>
</evidence>
<accession>A0A0H5E5G9</accession>
<keyword evidence="5 7" id="KW-0560">Oxidoreductase</keyword>
<keyword evidence="4" id="KW-0521">NADP</keyword>
<evidence type="ECO:0000256" key="2">
    <source>
        <dbReference type="ARBA" id="ARBA00022630"/>
    </source>
</evidence>
<dbReference type="GO" id="GO:0003959">
    <property type="term" value="F:NADPH dehydrogenase activity"/>
    <property type="evidence" value="ECO:0007669"/>
    <property type="project" value="UniProtKB-EC"/>
</dbReference>
<dbReference type="AlphaFoldDB" id="A0A0H5E5G9"/>
<dbReference type="InterPro" id="IPR013785">
    <property type="entry name" value="Aldolase_TIM"/>
</dbReference>
<keyword evidence="8" id="KW-1185">Reference proteome</keyword>
<comment type="cofactor">
    <cofactor evidence="1">
        <name>FMN</name>
        <dbReference type="ChEBI" id="CHEBI:58210"/>
    </cofactor>
</comment>
<gene>
    <name evidence="7" type="ORF">ELAC_1127</name>
</gene>
<evidence type="ECO:0000313" key="8">
    <source>
        <dbReference type="Proteomes" id="UP000220251"/>
    </source>
</evidence>
<dbReference type="GO" id="GO:0050661">
    <property type="term" value="F:NADP binding"/>
    <property type="evidence" value="ECO:0007669"/>
    <property type="project" value="InterPro"/>
</dbReference>
<dbReference type="GO" id="GO:0010181">
    <property type="term" value="F:FMN binding"/>
    <property type="evidence" value="ECO:0007669"/>
    <property type="project" value="InterPro"/>
</dbReference>
<evidence type="ECO:0000256" key="3">
    <source>
        <dbReference type="ARBA" id="ARBA00022643"/>
    </source>
</evidence>
<dbReference type="SUPFAM" id="SSF51395">
    <property type="entry name" value="FMN-linked oxidoreductases"/>
    <property type="match status" value="1"/>
</dbReference>
<protein>
    <submittedName>
        <fullName evidence="7">Putative NADPH dehydrogenase C23G7.10c</fullName>
        <ecNumber evidence="7">1.6.99.1</ecNumber>
    </submittedName>
</protein>
<dbReference type="InterPro" id="IPR044152">
    <property type="entry name" value="YqjM-like"/>
</dbReference>
<dbReference type="Gene3D" id="3.20.20.70">
    <property type="entry name" value="Aldolase class I"/>
    <property type="match status" value="1"/>
</dbReference>
<dbReference type="EC" id="1.6.99.1" evidence="7"/>
<keyword evidence="3" id="KW-0288">FMN</keyword>
<dbReference type="OrthoDB" id="9772736at2"/>
<dbReference type="PANTHER" id="PTHR43303:SF4">
    <property type="entry name" value="NADPH DEHYDROGENASE C23G7.10C-RELATED"/>
    <property type="match status" value="1"/>
</dbReference>
<reference evidence="8" key="1">
    <citation type="submission" date="2015-06" db="EMBL/GenBank/DDBJ databases">
        <authorList>
            <person name="Bertelli C."/>
        </authorList>
    </citation>
    <scope>NUCLEOTIDE SEQUENCE [LARGE SCALE GENOMIC DNA]</scope>
    <source>
        <strain evidence="8">CRIB-30</strain>
    </source>
</reference>